<dbReference type="Proteomes" id="UP000812277">
    <property type="component" value="Unassembled WGS sequence"/>
</dbReference>
<reference evidence="3 4" key="1">
    <citation type="submission" date="2021-07" db="EMBL/GenBank/DDBJ databases">
        <title>Paenibacillus radiodurans sp. nov., isolated from the southeastern edge of Tengger Desert.</title>
        <authorList>
            <person name="Zhang G."/>
        </authorList>
    </citation>
    <scope>NUCLEOTIDE SEQUENCE [LARGE SCALE GENOMIC DNA]</scope>
    <source>
        <strain evidence="3 4">DT7-4</strain>
    </source>
</reference>
<feature type="domain" description="SLH" evidence="2">
    <location>
        <begin position="1169"/>
        <end position="1235"/>
    </location>
</feature>
<dbReference type="Pfam" id="PF20578">
    <property type="entry name" value="aBig_2"/>
    <property type="match status" value="1"/>
</dbReference>
<feature type="domain" description="SLH" evidence="2">
    <location>
        <begin position="1298"/>
        <end position="1361"/>
    </location>
</feature>
<feature type="compositionally biased region" description="Polar residues" evidence="1">
    <location>
        <begin position="508"/>
        <end position="519"/>
    </location>
</feature>
<feature type="region of interest" description="Disordered" evidence="1">
    <location>
        <begin position="501"/>
        <end position="522"/>
    </location>
</feature>
<name>A0ABS7D583_9BACL</name>
<dbReference type="PANTHER" id="PTHR43308">
    <property type="entry name" value="OUTER MEMBRANE PROTEIN ALPHA-RELATED"/>
    <property type="match status" value="1"/>
</dbReference>
<dbReference type="EMBL" id="JAHZIJ010000002">
    <property type="protein sequence ID" value="MBW7474338.1"/>
    <property type="molecule type" value="Genomic_DNA"/>
</dbReference>
<proteinExistence type="predicted"/>
<dbReference type="RefSeq" id="WP_219871556.1">
    <property type="nucleotide sequence ID" value="NZ_JAHZIJ010000002.1"/>
</dbReference>
<accession>A0ABS7D583</accession>
<comment type="caution">
    <text evidence="3">The sequence shown here is derived from an EMBL/GenBank/DDBJ whole genome shotgun (WGS) entry which is preliminary data.</text>
</comment>
<dbReference type="InterPro" id="IPR051465">
    <property type="entry name" value="Cell_Envelope_Struct_Comp"/>
</dbReference>
<dbReference type="PROSITE" id="PS51272">
    <property type="entry name" value="SLH"/>
    <property type="match status" value="3"/>
</dbReference>
<dbReference type="InterPro" id="IPR046780">
    <property type="entry name" value="aBig_2"/>
</dbReference>
<feature type="domain" description="SLH" evidence="2">
    <location>
        <begin position="1236"/>
        <end position="1296"/>
    </location>
</feature>
<evidence type="ECO:0000313" key="3">
    <source>
        <dbReference type="EMBL" id="MBW7474338.1"/>
    </source>
</evidence>
<feature type="region of interest" description="Disordered" evidence="1">
    <location>
        <begin position="331"/>
        <end position="350"/>
    </location>
</feature>
<protein>
    <submittedName>
        <fullName evidence="3">S-layer homology domain-containing protein</fullName>
    </submittedName>
</protein>
<dbReference type="InterPro" id="IPR001119">
    <property type="entry name" value="SLH_dom"/>
</dbReference>
<keyword evidence="4" id="KW-1185">Reference proteome</keyword>
<feature type="compositionally biased region" description="Polar residues" evidence="1">
    <location>
        <begin position="334"/>
        <end position="344"/>
    </location>
</feature>
<gene>
    <name evidence="3" type="ORF">K0T92_06245</name>
</gene>
<sequence>VVVIANSTTDKVVVKDVPAGATVNIYNELGIVIGTATNDGGSTGDVTVNIPTGLNEGQEIDATITETNKLESTKTPATAVAEVSAPPVVVIVNSTTDKVVVKDVPAGATVNIYNEQGIVIGTATNEGGSTGDVTVNIPTGLNEGQEIDATITETDKLESTKTPATAVAEVSAPPVVVIANSTTDKVVVKDVPAGATVNIYNEQGIVIGTATNEGGSTGDVTVNIPTGLNEGQEIDATITETDKLESTKTPATAVAEVSAPPVVVIANSTTDKVVVKDVPAGATVNIYNELGIVIGTATNEGGSTGDVTVNIPTGLNEGQEIDATITETNKLESTKTPATATSDVSAPPTEVTANATTDTVVVGDVPAGATVTVYDENGNEIGTATNTGGSTGDVTVNIPTGLNEGQEIDATITEPNKLESTKTPATATSDVSAAPTEVTANATTNTVVVGDVPAGATVKVYDENGNEIGTATNTGGSTGDVTVNIPTGLNEGQEIDATITEPNKLESTKTPATATTDQSAAPEDVVADPNTDEVIVKDVPPGATVTVYDENGGVIGTATNNGGSTGEVTVPINGGLESNQVVKVTITEVDKTESTKTSATAGLSDEQAVEEAAQEVRIIYSEGDTWESVTSSIFMLTVGPHDTNVSWSSSKSGVISIPAPVANKITADVNRQAVEQSVIITAKISKNGYEKTRTFLLIVKANGVTKTVNEQYSRNIVVEGQTGSNESLPIIRIDVVNTNNSTSIIDKVIMTDTTTQSLITNNTSGDKQIVVDMDEVAGDEPDEFAVEVTTGSVSLLANNGFDLDVQTQYATLAYTSAIIQQLGSNKMDLFIRIVPIKDAAEQQQVKNRLPKTYENKTVAVVGTPLEIETNYRGYNTSLFIPFAKNGIDLNNVALDRLRIYIEHSDGEIVVEKGTVVRDGAGTPIGLMLNINKFSTFTIIELKDVVTPGGPIILPSGETLPIDIETGENGKGTVIEKMDVKRQPAGDGTKKDELTLNAQKAADTVQKVAAAGQHNARIVVPDAKDEVSEVLLNVEKGAIDKLAEAKVALELKTVNGLLRIPVSSFGTPTGSTSIKLTPVKDAGKQQELLNNAIQSKEQEKDVKPKLVGRPLKVESAFSDKTAALILPIPAALIPNGTQEREAFFASLVVYGEFGQGDNWLKAGKVVELGNGTYGVEIDVSKNGTFAIVEWPIAHKVHHKYVNGYPDQTFKPERSITRAEIAAILARNLPAELFGGQADIAYNDVKSKHWAAQYIKIVTEAGLMKGYPDGSFKPDAHISRAELALISATYKELTTDITFKASAYYPDVTKHWAAGAIDSLNQTNIMKGYPDGTFKPQKLLTRAEAVTTINRLFDRGPLFGVEKSSWPDVAATHWAFKEIEEASNDHEYTLRNAGGEDLIRFITTGTSS</sequence>
<evidence type="ECO:0000313" key="4">
    <source>
        <dbReference type="Proteomes" id="UP000812277"/>
    </source>
</evidence>
<organism evidence="3 4">
    <name type="scientific">Paenibacillus oenotherae</name>
    <dbReference type="NCBI Taxonomy" id="1435645"/>
    <lineage>
        <taxon>Bacteria</taxon>
        <taxon>Bacillati</taxon>
        <taxon>Bacillota</taxon>
        <taxon>Bacilli</taxon>
        <taxon>Bacillales</taxon>
        <taxon>Paenibacillaceae</taxon>
        <taxon>Paenibacillus</taxon>
    </lineage>
</organism>
<feature type="non-terminal residue" evidence="3">
    <location>
        <position position="1"/>
    </location>
</feature>
<dbReference type="Pfam" id="PF00395">
    <property type="entry name" value="SLH"/>
    <property type="match status" value="3"/>
</dbReference>
<evidence type="ECO:0000259" key="2">
    <source>
        <dbReference type="PROSITE" id="PS51272"/>
    </source>
</evidence>
<evidence type="ECO:0000256" key="1">
    <source>
        <dbReference type="SAM" id="MobiDB-lite"/>
    </source>
</evidence>